<dbReference type="SUPFAM" id="SSF52540">
    <property type="entry name" value="P-loop containing nucleoside triphosphate hydrolases"/>
    <property type="match status" value="1"/>
</dbReference>
<accession>A0ABS3T428</accession>
<dbReference type="Proteomes" id="UP000676776">
    <property type="component" value="Unassembled WGS sequence"/>
</dbReference>
<proteinExistence type="predicted"/>
<dbReference type="InterPro" id="IPR052754">
    <property type="entry name" value="NTPase_KAP_P-loop"/>
</dbReference>
<keyword evidence="1" id="KW-1133">Transmembrane helix</keyword>
<dbReference type="PANTHER" id="PTHR22674">
    <property type="entry name" value="NTPASE, KAP FAMILY P-LOOP DOMAIN-CONTAINING 1"/>
    <property type="match status" value="1"/>
</dbReference>
<feature type="transmembrane region" description="Helical" evidence="1">
    <location>
        <begin position="601"/>
        <end position="618"/>
    </location>
</feature>
<dbReference type="InterPro" id="IPR027417">
    <property type="entry name" value="P-loop_NTPase"/>
</dbReference>
<comment type="caution">
    <text evidence="3">The sequence shown here is derived from an EMBL/GenBank/DDBJ whole genome shotgun (WGS) entry which is preliminary data.</text>
</comment>
<reference evidence="3 4" key="1">
    <citation type="submission" date="2021-03" db="EMBL/GenBank/DDBJ databases">
        <title>Winogradskyella sp. nov., isolated from costal sediment.</title>
        <authorList>
            <person name="Gao C."/>
        </authorList>
    </citation>
    <scope>NUCLEOTIDE SEQUENCE [LARGE SCALE GENOMIC DNA]</scope>
    <source>
        <strain evidence="3 4">DF17</strain>
    </source>
</reference>
<dbReference type="Pfam" id="PF07693">
    <property type="entry name" value="KAP_NTPase"/>
    <property type="match status" value="1"/>
</dbReference>
<feature type="domain" description="KAP NTPase" evidence="2">
    <location>
        <begin position="507"/>
        <end position="912"/>
    </location>
</feature>
<dbReference type="EMBL" id="JAGEVF010000010">
    <property type="protein sequence ID" value="MBO3117500.1"/>
    <property type="molecule type" value="Genomic_DNA"/>
</dbReference>
<evidence type="ECO:0000256" key="1">
    <source>
        <dbReference type="SAM" id="Phobius"/>
    </source>
</evidence>
<organism evidence="3 4">
    <name type="scientific">Winogradskyella pelagia</name>
    <dbReference type="NCBI Taxonomy" id="2819984"/>
    <lineage>
        <taxon>Bacteria</taxon>
        <taxon>Pseudomonadati</taxon>
        <taxon>Bacteroidota</taxon>
        <taxon>Flavobacteriia</taxon>
        <taxon>Flavobacteriales</taxon>
        <taxon>Flavobacteriaceae</taxon>
        <taxon>Winogradskyella</taxon>
    </lineage>
</organism>
<dbReference type="RefSeq" id="WP_208154858.1">
    <property type="nucleotide sequence ID" value="NZ_JAGEVF010000010.1"/>
</dbReference>
<dbReference type="PANTHER" id="PTHR22674:SF6">
    <property type="entry name" value="NTPASE KAP FAMILY P-LOOP DOMAIN-CONTAINING PROTEIN 1"/>
    <property type="match status" value="1"/>
</dbReference>
<keyword evidence="1" id="KW-0812">Transmembrane</keyword>
<keyword evidence="4" id="KW-1185">Reference proteome</keyword>
<sequence>MTEQNQYSHIKIEVGVSPVKYNVAFTSINSRGGLGQLNLYVLKELGYDNAEIEKIDVSNGYYLLNNGRNKPILFIVTVGNNEFSGITLQRNLRLALEKHQSFLKSKNVWVPLMATGAGGLDFIDSFNTIRGQLKNYPNTNFTIAVPNDDRGMEFISINSGQGQQNDIDIDFILELLNLEYSIALEKEVPISSGNKKYFFDLADLNNLTFVEFKEQKSAADRANLRKEINSLISSLSQISPKKKSRLVVVINGLLTNNDRKFYDTNLRLLKNEKVVLYDKTDIETLSNKHNLDNNSSKTISDSDVIFNEKYRIHRFVRDVLNQEYSLNLVIEETRTQNGFNIRIDLSDEKEKSYVKIINKDDLIIEAQSRGVTYGKVVSKIAFDITTELKLLGLDNSFIKYFVFFDSSFDNEDIEFVKNKLSDYDTDIFQILTMSDITLLAEKHSIKLIDYFDVENSLNRQVEDSNRTDNGNDKIPFHLDQVVDEDKLGREPVAMAFVRLIKEDIFTEKLNHSFMVHLQGKWGSGKSSFLNFIKKNLNADDENWIVVEYNAWQNQHITPPWWSLIDQVYLKSKEQLNWRACFHLWRKEVLRRIWRYSGWQKITAFFLFTLSLVCIFYFGEDIINLFQETTQVIENDNDISKKSFASKLGDFGKLILTIASLLGTLYGFTKFITIPFFINSSKDAESFVLKASDPMNQVKRHFNDLVDNINNKDKKRQLAIFIDDIDRCDKGFIVQLLEGIQTLFKDKRVLYIVAGDKNWISTSFGNTYEEFKTKSVDKKQLGEFFIQKAFQLSFRLPNISEESKQNYWNHILGLKDEGEKDKIESIEELSEAQQTEIKSVLKQSKSELTNPEFVQNIQEKYNLTGDTATNIVIGEKNKDTEELKHLLQDYHKYIDTNPRSIIRLANNYTMARSILMAERVKFNEHVLFRWLVIEDLCPKVKTIVTTIEKISDFTEIINTNNDVIKRNNCLKLLKGEEEFMEGEITIADIKTIKGL</sequence>
<evidence type="ECO:0000313" key="3">
    <source>
        <dbReference type="EMBL" id="MBO3117500.1"/>
    </source>
</evidence>
<dbReference type="InterPro" id="IPR011646">
    <property type="entry name" value="KAP_P-loop"/>
</dbReference>
<name>A0ABS3T428_9FLAO</name>
<keyword evidence="1" id="KW-0472">Membrane</keyword>
<protein>
    <recommendedName>
        <fullName evidence="2">KAP NTPase domain-containing protein</fullName>
    </recommendedName>
</protein>
<evidence type="ECO:0000259" key="2">
    <source>
        <dbReference type="Pfam" id="PF07693"/>
    </source>
</evidence>
<feature type="transmembrane region" description="Helical" evidence="1">
    <location>
        <begin position="653"/>
        <end position="677"/>
    </location>
</feature>
<gene>
    <name evidence="3" type="ORF">J4050_12120</name>
</gene>
<evidence type="ECO:0000313" key="4">
    <source>
        <dbReference type="Proteomes" id="UP000676776"/>
    </source>
</evidence>